<evidence type="ECO:0000256" key="7">
    <source>
        <dbReference type="HAMAP-Rule" id="MF_00009"/>
    </source>
</evidence>
<comment type="subcellular location">
    <subcellularLocation>
        <location evidence="7">Cytoplasm</location>
    </subcellularLocation>
</comment>
<organism evidence="8 9">
    <name type="scientific">Acuticoccus mangrovi</name>
    <dbReference type="NCBI Taxonomy" id="2796142"/>
    <lineage>
        <taxon>Bacteria</taxon>
        <taxon>Pseudomonadati</taxon>
        <taxon>Pseudomonadota</taxon>
        <taxon>Alphaproteobacteria</taxon>
        <taxon>Hyphomicrobiales</taxon>
        <taxon>Amorphaceae</taxon>
        <taxon>Acuticoccus</taxon>
    </lineage>
</organism>
<evidence type="ECO:0000313" key="8">
    <source>
        <dbReference type="EMBL" id="MBJ3777236.1"/>
    </source>
</evidence>
<dbReference type="InterPro" id="IPR002036">
    <property type="entry name" value="YbeY"/>
</dbReference>
<dbReference type="GO" id="GO:0006364">
    <property type="term" value="P:rRNA processing"/>
    <property type="evidence" value="ECO:0007669"/>
    <property type="project" value="UniProtKB-UniRule"/>
</dbReference>
<feature type="binding site" evidence="7">
    <location>
        <position position="134"/>
    </location>
    <ligand>
        <name>Zn(2+)</name>
        <dbReference type="ChEBI" id="CHEBI:29105"/>
        <note>catalytic</note>
    </ligand>
</feature>
<dbReference type="InterPro" id="IPR023091">
    <property type="entry name" value="MetalPrtase_cat_dom_sf_prd"/>
</dbReference>
<evidence type="ECO:0000256" key="2">
    <source>
        <dbReference type="ARBA" id="ARBA00022722"/>
    </source>
</evidence>
<dbReference type="GO" id="GO:0008270">
    <property type="term" value="F:zinc ion binding"/>
    <property type="evidence" value="ECO:0007669"/>
    <property type="project" value="UniProtKB-UniRule"/>
</dbReference>
<comment type="cofactor">
    <cofactor evidence="7">
        <name>Zn(2+)</name>
        <dbReference type="ChEBI" id="CHEBI:29105"/>
    </cofactor>
    <text evidence="7">Binds 1 zinc ion.</text>
</comment>
<gene>
    <name evidence="7 8" type="primary">ybeY</name>
    <name evidence="8" type="ORF">JCR33_16130</name>
</gene>
<keyword evidence="3 7" id="KW-0479">Metal-binding</keyword>
<comment type="similarity">
    <text evidence="1 7">Belongs to the endoribonuclease YbeY family.</text>
</comment>
<keyword evidence="7" id="KW-0963">Cytoplasm</keyword>
<protein>
    <recommendedName>
        <fullName evidence="7">Endoribonuclease YbeY</fullName>
        <ecNumber evidence="7">3.1.-.-</ecNumber>
    </recommendedName>
</protein>
<dbReference type="Proteomes" id="UP000609531">
    <property type="component" value="Unassembled WGS sequence"/>
</dbReference>
<dbReference type="GO" id="GO:0005737">
    <property type="term" value="C:cytoplasm"/>
    <property type="evidence" value="ECO:0007669"/>
    <property type="project" value="UniProtKB-SubCell"/>
</dbReference>
<dbReference type="GO" id="GO:0004521">
    <property type="term" value="F:RNA endonuclease activity"/>
    <property type="evidence" value="ECO:0007669"/>
    <property type="project" value="UniProtKB-UniRule"/>
</dbReference>
<evidence type="ECO:0000256" key="3">
    <source>
        <dbReference type="ARBA" id="ARBA00022723"/>
    </source>
</evidence>
<evidence type="ECO:0000256" key="6">
    <source>
        <dbReference type="ARBA" id="ARBA00022833"/>
    </source>
</evidence>
<dbReference type="PROSITE" id="PS01306">
    <property type="entry name" value="UPF0054"/>
    <property type="match status" value="1"/>
</dbReference>
<comment type="caution">
    <text evidence="8">The sequence shown here is derived from an EMBL/GenBank/DDBJ whole genome shotgun (WGS) entry which is preliminary data.</text>
</comment>
<dbReference type="NCBIfam" id="TIGR00043">
    <property type="entry name" value="rRNA maturation RNase YbeY"/>
    <property type="match status" value="1"/>
</dbReference>
<dbReference type="RefSeq" id="WP_198883137.1">
    <property type="nucleotide sequence ID" value="NZ_JAEKJA010000013.1"/>
</dbReference>
<dbReference type="Gene3D" id="3.40.390.30">
    <property type="entry name" value="Metalloproteases ('zincins'), catalytic domain"/>
    <property type="match status" value="1"/>
</dbReference>
<dbReference type="SUPFAM" id="SSF55486">
    <property type="entry name" value="Metalloproteases ('zincins'), catalytic domain"/>
    <property type="match status" value="1"/>
</dbReference>
<feature type="binding site" evidence="7">
    <location>
        <position position="130"/>
    </location>
    <ligand>
        <name>Zn(2+)</name>
        <dbReference type="ChEBI" id="CHEBI:29105"/>
        <note>catalytic</note>
    </ligand>
</feature>
<dbReference type="PANTHER" id="PTHR46986:SF1">
    <property type="entry name" value="ENDORIBONUCLEASE YBEY, CHLOROPLASTIC"/>
    <property type="match status" value="1"/>
</dbReference>
<accession>A0A934MII5</accession>
<dbReference type="HAMAP" id="MF_00009">
    <property type="entry name" value="Endoribonucl_YbeY"/>
    <property type="match status" value="1"/>
</dbReference>
<evidence type="ECO:0000256" key="4">
    <source>
        <dbReference type="ARBA" id="ARBA00022759"/>
    </source>
</evidence>
<keyword evidence="7" id="KW-0698">rRNA processing</keyword>
<evidence type="ECO:0000256" key="1">
    <source>
        <dbReference type="ARBA" id="ARBA00010875"/>
    </source>
</evidence>
<keyword evidence="2 7" id="KW-0540">Nuclease</keyword>
<dbReference type="PANTHER" id="PTHR46986">
    <property type="entry name" value="ENDORIBONUCLEASE YBEY, CHLOROPLASTIC"/>
    <property type="match status" value="1"/>
</dbReference>
<sequence length="169" mass="17867">MTPTLDEDVTAGPQSMPASVRVADPRWSAVDPVAIADRVLTAVAGSIAAPEGVASLDILYADDAEVTALNGRYRHKPRPTNVLAFPSGEPCEGDEPCFLGGVILAFDTVANEAGERGIPIADHATHLTLHGVLHLLGYDHEIETDRAEMERTEVSILKGLGIADPYEGS</sequence>
<proteinExistence type="inferred from homology"/>
<evidence type="ECO:0000313" key="9">
    <source>
        <dbReference type="Proteomes" id="UP000609531"/>
    </source>
</evidence>
<dbReference type="EMBL" id="JAEKJA010000013">
    <property type="protein sequence ID" value="MBJ3777236.1"/>
    <property type="molecule type" value="Genomic_DNA"/>
</dbReference>
<dbReference type="InterPro" id="IPR020549">
    <property type="entry name" value="YbeY_CS"/>
</dbReference>
<reference evidence="8" key="1">
    <citation type="submission" date="2020-12" db="EMBL/GenBank/DDBJ databases">
        <title>Bacterial taxonomy.</title>
        <authorList>
            <person name="Pan X."/>
        </authorList>
    </citation>
    <scope>NUCLEOTIDE SEQUENCE</scope>
    <source>
        <strain evidence="8">B2012</strain>
    </source>
</reference>
<evidence type="ECO:0000256" key="5">
    <source>
        <dbReference type="ARBA" id="ARBA00022801"/>
    </source>
</evidence>
<keyword evidence="5 7" id="KW-0378">Hydrolase</keyword>
<feature type="binding site" evidence="7">
    <location>
        <position position="140"/>
    </location>
    <ligand>
        <name>Zn(2+)</name>
        <dbReference type="ChEBI" id="CHEBI:29105"/>
        <note>catalytic</note>
    </ligand>
</feature>
<dbReference type="AlphaFoldDB" id="A0A934MII5"/>
<name>A0A934MII5_9HYPH</name>
<keyword evidence="6 7" id="KW-0862">Zinc</keyword>
<dbReference type="GO" id="GO:0004222">
    <property type="term" value="F:metalloendopeptidase activity"/>
    <property type="evidence" value="ECO:0007669"/>
    <property type="project" value="InterPro"/>
</dbReference>
<dbReference type="Pfam" id="PF02130">
    <property type="entry name" value="YbeY"/>
    <property type="match status" value="1"/>
</dbReference>
<comment type="function">
    <text evidence="7">Single strand-specific metallo-endoribonuclease involved in late-stage 70S ribosome quality control and in maturation of the 3' terminus of the 16S rRNA.</text>
</comment>
<keyword evidence="7" id="KW-0690">Ribosome biogenesis</keyword>
<dbReference type="EC" id="3.1.-.-" evidence="7"/>
<keyword evidence="9" id="KW-1185">Reference proteome</keyword>
<keyword evidence="4 7" id="KW-0255">Endonuclease</keyword>